<proteinExistence type="predicted"/>
<evidence type="ECO:0000256" key="1">
    <source>
        <dbReference type="SAM" id="MobiDB-lite"/>
    </source>
</evidence>
<accession>A0AAD2CBV7</accession>
<feature type="region of interest" description="Disordered" evidence="1">
    <location>
        <begin position="368"/>
        <end position="489"/>
    </location>
</feature>
<feature type="compositionally biased region" description="Basic and acidic residues" evidence="1">
    <location>
        <begin position="386"/>
        <end position="395"/>
    </location>
</feature>
<feature type="compositionally biased region" description="Basic residues" evidence="1">
    <location>
        <begin position="479"/>
        <end position="489"/>
    </location>
</feature>
<dbReference type="Proteomes" id="UP001295423">
    <property type="component" value="Unassembled WGS sequence"/>
</dbReference>
<dbReference type="EMBL" id="CAKOGP040000001">
    <property type="protein sequence ID" value="CAJ1899368.1"/>
    <property type="molecule type" value="Genomic_DNA"/>
</dbReference>
<comment type="caution">
    <text evidence="2">The sequence shown here is derived from an EMBL/GenBank/DDBJ whole genome shotgun (WGS) entry which is preliminary data.</text>
</comment>
<organism evidence="2 3">
    <name type="scientific">Cylindrotheca closterium</name>
    <dbReference type="NCBI Taxonomy" id="2856"/>
    <lineage>
        <taxon>Eukaryota</taxon>
        <taxon>Sar</taxon>
        <taxon>Stramenopiles</taxon>
        <taxon>Ochrophyta</taxon>
        <taxon>Bacillariophyta</taxon>
        <taxon>Bacillariophyceae</taxon>
        <taxon>Bacillariophycidae</taxon>
        <taxon>Bacillariales</taxon>
        <taxon>Bacillariaceae</taxon>
        <taxon>Cylindrotheca</taxon>
    </lineage>
</organism>
<gene>
    <name evidence="2" type="ORF">CYCCA115_LOCUS275</name>
</gene>
<keyword evidence="3" id="KW-1185">Reference proteome</keyword>
<sequence>MVLSAQAQAQAQAFQAAVNAGQGAANNRNMWNMQGFPPPMLGGLPPNFFPHFQAAAAQAQQEATTAMVGTAKLGTSSKVPSSNSKFVVRSSVRKFDSSGAIVSVGMWARKVVEDNLEWLVKLARRHSPNENAVILAYGDGCETLVLMDGQINTLPKDFSKIKKVGVGVSVALADSKVDEGNLANTGVLQAQDSIWEHLNFQTADAAKTKKEKAMFIHTSNTIWCTAIDGRRKVVQVKTKGSSDPHMAVCYAPNPALEQKILSSWAVASGGSAPAAITMLPAPTNNISTSTTTTTVPTTVVAPATTTSAPVATADTLISFNPKQLMLLEKAFDNGLTPRDLKTDVKKTNAEDKKKCQLVIRRARDEIVTTTKKRRKKNATATPATAKKAEEKEEPKIPSPKKKTPAKKVEVAAAAADAAEDSDDEPISAIKKKPAAKRASNAKSPGAKPKPKAGPKKETAPRKRGRPSTGSSTKKESTTKRTRSKSRTKK</sequence>
<name>A0AAD2CBV7_9STRA</name>
<evidence type="ECO:0000313" key="3">
    <source>
        <dbReference type="Proteomes" id="UP001295423"/>
    </source>
</evidence>
<evidence type="ECO:0000313" key="2">
    <source>
        <dbReference type="EMBL" id="CAJ1899368.1"/>
    </source>
</evidence>
<protein>
    <submittedName>
        <fullName evidence="2">Uncharacterized protein</fullName>
    </submittedName>
</protein>
<dbReference type="AlphaFoldDB" id="A0AAD2CBV7"/>
<reference evidence="2" key="1">
    <citation type="submission" date="2023-08" db="EMBL/GenBank/DDBJ databases">
        <authorList>
            <person name="Audoor S."/>
            <person name="Bilcke G."/>
        </authorList>
    </citation>
    <scope>NUCLEOTIDE SEQUENCE</scope>
</reference>
<feature type="compositionally biased region" description="Low complexity" evidence="1">
    <location>
        <begin position="436"/>
        <end position="446"/>
    </location>
</feature>